<sequence length="206" mass="21775">MTNLTLWILVGLFVAVFLLPLPAVAPGRMPDRGARRAADVALGWVVLFFALHVYWYCGGHFASPGEVPPLSTPNRVEGAAGLHSVVPWVLNAVIELAWPVGALVCLTIARGRARGRLASAAQALVWVGCVLLLLRGVAGLLDDVTRATGVLPNGITGLSLQDTTGHAHLQWSGWAIDGYFLVGGIAFLLLAIRHRGRQPGLVARGG</sequence>
<keyword evidence="1" id="KW-0812">Transmembrane</keyword>
<evidence type="ECO:0000313" key="2">
    <source>
        <dbReference type="EMBL" id="MFC6707693.1"/>
    </source>
</evidence>
<organism evidence="2 3">
    <name type="scientific">Flexivirga alba</name>
    <dbReference type="NCBI Taxonomy" id="702742"/>
    <lineage>
        <taxon>Bacteria</taxon>
        <taxon>Bacillati</taxon>
        <taxon>Actinomycetota</taxon>
        <taxon>Actinomycetes</taxon>
        <taxon>Micrococcales</taxon>
        <taxon>Dermacoccaceae</taxon>
        <taxon>Flexivirga</taxon>
    </lineage>
</organism>
<protein>
    <recommendedName>
        <fullName evidence="4">DUF3995 domain-containing protein</fullName>
    </recommendedName>
</protein>
<accession>A0ABW2ALR0</accession>
<dbReference type="Proteomes" id="UP001596298">
    <property type="component" value="Unassembled WGS sequence"/>
</dbReference>
<feature type="transmembrane region" description="Helical" evidence="1">
    <location>
        <begin position="121"/>
        <end position="141"/>
    </location>
</feature>
<feature type="transmembrane region" description="Helical" evidence="1">
    <location>
        <begin position="88"/>
        <end position="109"/>
    </location>
</feature>
<gene>
    <name evidence="2" type="ORF">ACFQDH_21240</name>
</gene>
<dbReference type="EMBL" id="JBHSWH010000001">
    <property type="protein sequence ID" value="MFC6707693.1"/>
    <property type="molecule type" value="Genomic_DNA"/>
</dbReference>
<reference evidence="3" key="1">
    <citation type="journal article" date="2019" name="Int. J. Syst. Evol. Microbiol.">
        <title>The Global Catalogue of Microorganisms (GCM) 10K type strain sequencing project: providing services to taxonomists for standard genome sequencing and annotation.</title>
        <authorList>
            <consortium name="The Broad Institute Genomics Platform"/>
            <consortium name="The Broad Institute Genome Sequencing Center for Infectious Disease"/>
            <person name="Wu L."/>
            <person name="Ma J."/>
        </authorList>
    </citation>
    <scope>NUCLEOTIDE SEQUENCE [LARGE SCALE GENOMIC DNA]</scope>
    <source>
        <strain evidence="3">CCUG 58127</strain>
    </source>
</reference>
<comment type="caution">
    <text evidence="2">The sequence shown here is derived from an EMBL/GenBank/DDBJ whole genome shotgun (WGS) entry which is preliminary data.</text>
</comment>
<proteinExistence type="predicted"/>
<evidence type="ECO:0008006" key="4">
    <source>
        <dbReference type="Google" id="ProtNLM"/>
    </source>
</evidence>
<keyword evidence="1" id="KW-0472">Membrane</keyword>
<evidence type="ECO:0000313" key="3">
    <source>
        <dbReference type="Proteomes" id="UP001596298"/>
    </source>
</evidence>
<dbReference type="RefSeq" id="WP_382404361.1">
    <property type="nucleotide sequence ID" value="NZ_JBHSWH010000001.1"/>
</dbReference>
<keyword evidence="3" id="KW-1185">Reference proteome</keyword>
<keyword evidence="1" id="KW-1133">Transmembrane helix</keyword>
<feature type="transmembrane region" description="Helical" evidence="1">
    <location>
        <begin position="6"/>
        <end position="25"/>
    </location>
</feature>
<feature type="transmembrane region" description="Helical" evidence="1">
    <location>
        <begin position="37"/>
        <end position="56"/>
    </location>
</feature>
<feature type="transmembrane region" description="Helical" evidence="1">
    <location>
        <begin position="171"/>
        <end position="192"/>
    </location>
</feature>
<name>A0ABW2ALR0_9MICO</name>
<evidence type="ECO:0000256" key="1">
    <source>
        <dbReference type="SAM" id="Phobius"/>
    </source>
</evidence>